<name>A0A9P0DEA2_9CUCU</name>
<reference evidence="3" key="1">
    <citation type="submission" date="2022-01" db="EMBL/GenBank/DDBJ databases">
        <authorList>
            <person name="King R."/>
        </authorList>
    </citation>
    <scope>NUCLEOTIDE SEQUENCE</scope>
</reference>
<dbReference type="OrthoDB" id="8185268at2759"/>
<evidence type="ECO:0000259" key="2">
    <source>
        <dbReference type="Pfam" id="PF25273"/>
    </source>
</evidence>
<evidence type="ECO:0000256" key="1">
    <source>
        <dbReference type="SAM" id="MobiDB-lite"/>
    </source>
</evidence>
<dbReference type="PANTHER" id="PTHR10773">
    <property type="entry name" value="DNA-DIRECTED RNA POLYMERASES I, II, AND III SUBUNIT RPABC2"/>
    <property type="match status" value="1"/>
</dbReference>
<organism evidence="3 4">
    <name type="scientific">Psylliodes chrysocephalus</name>
    <dbReference type="NCBI Taxonomy" id="3402493"/>
    <lineage>
        <taxon>Eukaryota</taxon>
        <taxon>Metazoa</taxon>
        <taxon>Ecdysozoa</taxon>
        <taxon>Arthropoda</taxon>
        <taxon>Hexapoda</taxon>
        <taxon>Insecta</taxon>
        <taxon>Pterygota</taxon>
        <taxon>Neoptera</taxon>
        <taxon>Endopterygota</taxon>
        <taxon>Coleoptera</taxon>
        <taxon>Polyphaga</taxon>
        <taxon>Cucujiformia</taxon>
        <taxon>Chrysomeloidea</taxon>
        <taxon>Chrysomelidae</taxon>
        <taxon>Galerucinae</taxon>
        <taxon>Alticini</taxon>
        <taxon>Psylliodes</taxon>
    </lineage>
</organism>
<dbReference type="PANTHER" id="PTHR10773:SF19">
    <property type="match status" value="1"/>
</dbReference>
<dbReference type="EMBL" id="OV651820">
    <property type="protein sequence ID" value="CAH1114807.1"/>
    <property type="molecule type" value="Genomic_DNA"/>
</dbReference>
<proteinExistence type="predicted"/>
<gene>
    <name evidence="3" type="ORF">PSYICH_LOCUS14672</name>
</gene>
<dbReference type="Proteomes" id="UP001153636">
    <property type="component" value="Chromosome 8"/>
</dbReference>
<evidence type="ECO:0000313" key="4">
    <source>
        <dbReference type="Proteomes" id="UP001153636"/>
    </source>
</evidence>
<dbReference type="Pfam" id="PF25273">
    <property type="entry name" value="DUF7869"/>
    <property type="match status" value="1"/>
</dbReference>
<feature type="domain" description="DUF7869" evidence="2">
    <location>
        <begin position="310"/>
        <end position="446"/>
    </location>
</feature>
<keyword evidence="4" id="KW-1185">Reference proteome</keyword>
<sequence length="463" mass="53199">MMSSGISKNASRKRRASGTGGYRQENKTLKWQGKQYRTYTNKLVPAKPKREREFYETDSAKQGTYLMGLINIGNIKRIAESSRRQCSIFYTVSDGSGNLVLVCKGTFLNIFAITSKKIEILVKKKMSETDKRKGNSQSKFTENDRQLVRYHIMSIPRDVSHYSRQKSEKEYLSPDLNIHRLHRAFLEKFPDSRVTYKYYRLVFLKDFPNLSFYCPRVDTCRTCDKLNCEVQAQISSSKTAKTQLELHHRKVEKSLAALKEDTVVSQKPESILSCITMDQQQVLFVPTLTHLDMFYHSQLSCYNFGIHLSDSNSAFMCMWNESIGGRGGNEIASCLLRVLNMGITDKRHITIWCDNCAGQNKNRMVLFVRIFLVSTGVFESIEQKFFVSGYSIMACDRDFALIEKRKRTLKSFVTNDLHDVVRSSKYSRPFSVVNMEELGFFDIQAAATVLSTPKALTSARQFM</sequence>
<dbReference type="InterPro" id="IPR057191">
    <property type="entry name" value="DUF7869"/>
</dbReference>
<dbReference type="AlphaFoldDB" id="A0A9P0DEA2"/>
<protein>
    <recommendedName>
        <fullName evidence="2">DUF7869 domain-containing protein</fullName>
    </recommendedName>
</protein>
<feature type="region of interest" description="Disordered" evidence="1">
    <location>
        <begin position="1"/>
        <end position="29"/>
    </location>
</feature>
<evidence type="ECO:0000313" key="3">
    <source>
        <dbReference type="EMBL" id="CAH1114807.1"/>
    </source>
</evidence>
<accession>A0A9P0DEA2</accession>